<dbReference type="PANTHER" id="PTHR33678:SF1">
    <property type="entry name" value="BLL1576 PROTEIN"/>
    <property type="match status" value="1"/>
</dbReference>
<dbReference type="InterPro" id="IPR052344">
    <property type="entry name" value="Transposase-related"/>
</dbReference>
<evidence type="ECO:0000259" key="4">
    <source>
        <dbReference type="Pfam" id="PF13005"/>
    </source>
</evidence>
<dbReference type="EMBL" id="CP021780">
    <property type="protein sequence ID" value="ASA25380.1"/>
    <property type="molecule type" value="Genomic_DNA"/>
</dbReference>
<sequence length="509" mass="57546">MLGARRRERILQDNLERTERTIAELLVRLDEQQVRIAALTAKVETLTAQLQERDAKIKEQEIENKELKRRLGQDSTNSHFPSSRDLKRKPQNNRTPGGKKGAPKGHPGQTLKFSSTPDETLTHPLTVCPDCQTSLADVPSATYQSRQVFEMPEPRIHITEHRVEQKRCPCCHKKQQASFPEGVRAYVQYGPRLTAFSAYLHGYQLLPLARLSELLHVLTGCKPSERTLLGQIEATSGTLSPYIEQIREAVLGSPVIHSDETGARVQQKEKWVHVNSTPEWTLLGVATSRGSEGMKTLRVLDTYQGTVVHDCYGSYFKQDTFAFDHALCNAHLMRECKGIALYDKQKWASEMLDFLKGSWQMEEQARLTNRRLSQETIRQLEERYDEILGQSQEELANVPIPAKTGPRGRKSNSKAGNLAARFIKHKEAMLKFLHNPEVPFDNNQAERDLRMVVVKQKISGCFRTSDSPEWFAAIRSFISTLTKQGRPVLASLVQASSGSFSFTPDEGPK</sequence>
<dbReference type="OrthoDB" id="61007at2"/>
<evidence type="ECO:0000256" key="1">
    <source>
        <dbReference type="SAM" id="Coils"/>
    </source>
</evidence>
<dbReference type="InterPro" id="IPR024474">
    <property type="entry name" value="Znf_dom_IS66"/>
</dbReference>
<evidence type="ECO:0000256" key="2">
    <source>
        <dbReference type="SAM" id="MobiDB-lite"/>
    </source>
</evidence>
<gene>
    <name evidence="5" type="ORF">B9T62_34390</name>
</gene>
<dbReference type="Pfam" id="PF13005">
    <property type="entry name" value="zf-IS66"/>
    <property type="match status" value="1"/>
</dbReference>
<reference evidence="5 6" key="1">
    <citation type="submission" date="2017-06" db="EMBL/GenBank/DDBJ databases">
        <title>Complete genome sequence of Paenibacillus donghaensis KCTC 13049T isolated from East Sea sediment, South Korea.</title>
        <authorList>
            <person name="Jung B.K."/>
            <person name="Hong S.-J."/>
            <person name="Shin J.-H."/>
        </authorList>
    </citation>
    <scope>NUCLEOTIDE SEQUENCE [LARGE SCALE GENOMIC DNA]</scope>
    <source>
        <strain evidence="5 6">KCTC 13049</strain>
    </source>
</reference>
<feature type="domain" description="Transposase IS66 zinc-finger binding" evidence="4">
    <location>
        <begin position="126"/>
        <end position="172"/>
    </location>
</feature>
<dbReference type="NCBIfam" id="NF033517">
    <property type="entry name" value="transpos_IS66"/>
    <property type="match status" value="1"/>
</dbReference>
<keyword evidence="6" id="KW-1185">Reference proteome</keyword>
<organism evidence="5 6">
    <name type="scientific">Paenibacillus donghaensis</name>
    <dbReference type="NCBI Taxonomy" id="414771"/>
    <lineage>
        <taxon>Bacteria</taxon>
        <taxon>Bacillati</taxon>
        <taxon>Bacillota</taxon>
        <taxon>Bacilli</taxon>
        <taxon>Bacillales</taxon>
        <taxon>Paenibacillaceae</taxon>
        <taxon>Paenibacillus</taxon>
    </lineage>
</organism>
<feature type="domain" description="Transposase IS66 central" evidence="3">
    <location>
        <begin position="188"/>
        <end position="466"/>
    </location>
</feature>
<dbReference type="InterPro" id="IPR004291">
    <property type="entry name" value="Transposase_IS66_central"/>
</dbReference>
<protein>
    <submittedName>
        <fullName evidence="5">Uncharacterized protein</fullName>
    </submittedName>
</protein>
<keyword evidence="1" id="KW-0175">Coiled coil</keyword>
<dbReference type="Proteomes" id="UP000249890">
    <property type="component" value="Chromosome"/>
</dbReference>
<dbReference type="KEGG" id="pdh:B9T62_34390"/>
<evidence type="ECO:0000313" key="6">
    <source>
        <dbReference type="Proteomes" id="UP000249890"/>
    </source>
</evidence>
<accession>A0A2Z2KNW6</accession>
<dbReference type="AlphaFoldDB" id="A0A2Z2KNW6"/>
<name>A0A2Z2KNW6_9BACL</name>
<proteinExistence type="predicted"/>
<dbReference type="PANTHER" id="PTHR33678">
    <property type="entry name" value="BLL1576 PROTEIN"/>
    <property type="match status" value="1"/>
</dbReference>
<feature type="region of interest" description="Disordered" evidence="2">
    <location>
        <begin position="66"/>
        <end position="119"/>
    </location>
</feature>
<evidence type="ECO:0000313" key="5">
    <source>
        <dbReference type="EMBL" id="ASA25380.1"/>
    </source>
</evidence>
<feature type="coiled-coil region" evidence="1">
    <location>
        <begin position="370"/>
        <end position="397"/>
    </location>
</feature>
<dbReference type="Pfam" id="PF03050">
    <property type="entry name" value="DDE_Tnp_IS66"/>
    <property type="match status" value="1"/>
</dbReference>
<evidence type="ECO:0000259" key="3">
    <source>
        <dbReference type="Pfam" id="PF03050"/>
    </source>
</evidence>